<sequence length="360" mass="39306">MELDEYAEKFSSTVTNGFIALEIAIGHKLGLFDSLKKFTSPVTSTELAVSCKLKERYVREWLGCMSAAGFVSITPDDTYFIPEACKPHTQSSGFASVLPLIAANTASLLECFKEDGPKGKLYLPFLIKIFDTISLSQSKLLGVAYRTGTEIRDKWRNTVSKAKKAFTEQRREVSKTGGGPPPKPIPPQFEAVIDLMKDSSSFTGIDGGLETDIFISALKRAPVCVFCCCSKIWTHNTSDDDLFTTPLASPTTDTTDTVAEKTSPKPSTSAASVPTTLPSKPVSTKTVVVDCSHVLITSRKRKTSSDDIRGLQAQVLKGQLEEQKLNKQKLQLQIELLRKVTTGQDYTLSSSQMALLTSLV</sequence>
<dbReference type="InterPro" id="IPR036388">
    <property type="entry name" value="WH-like_DNA-bd_sf"/>
</dbReference>
<comment type="caution">
    <text evidence="4">The sequence shown here is derived from an EMBL/GenBank/DDBJ whole genome shotgun (WGS) entry which is preliminary data.</text>
</comment>
<dbReference type="InterPro" id="IPR053173">
    <property type="entry name" value="SAM-binding_MTase"/>
</dbReference>
<evidence type="ECO:0000313" key="4">
    <source>
        <dbReference type="EMBL" id="CAG2192394.1"/>
    </source>
</evidence>
<feature type="coiled-coil region" evidence="1">
    <location>
        <begin position="313"/>
        <end position="340"/>
    </location>
</feature>
<dbReference type="EMBL" id="CAJPWZ010000383">
    <property type="protein sequence ID" value="CAG2192394.1"/>
    <property type="molecule type" value="Genomic_DNA"/>
</dbReference>
<feature type="compositionally biased region" description="Low complexity" evidence="2">
    <location>
        <begin position="244"/>
        <end position="257"/>
    </location>
</feature>
<dbReference type="Proteomes" id="UP000683360">
    <property type="component" value="Unassembled WGS sequence"/>
</dbReference>
<dbReference type="Pfam" id="PF21320">
    <property type="entry name" value="WHD_Rv2258c"/>
    <property type="match status" value="1"/>
</dbReference>
<gene>
    <name evidence="4" type="ORF">MEDL_7554</name>
</gene>
<feature type="region of interest" description="Disordered" evidence="2">
    <location>
        <begin position="166"/>
        <end position="188"/>
    </location>
</feature>
<feature type="region of interest" description="Disordered" evidence="2">
    <location>
        <begin position="242"/>
        <end position="278"/>
    </location>
</feature>
<organism evidence="4 5">
    <name type="scientific">Mytilus edulis</name>
    <name type="common">Blue mussel</name>
    <dbReference type="NCBI Taxonomy" id="6550"/>
    <lineage>
        <taxon>Eukaryota</taxon>
        <taxon>Metazoa</taxon>
        <taxon>Spiralia</taxon>
        <taxon>Lophotrochozoa</taxon>
        <taxon>Mollusca</taxon>
        <taxon>Bivalvia</taxon>
        <taxon>Autobranchia</taxon>
        <taxon>Pteriomorphia</taxon>
        <taxon>Mytilida</taxon>
        <taxon>Mytiloidea</taxon>
        <taxon>Mytilidae</taxon>
        <taxon>Mytilinae</taxon>
        <taxon>Mytilus</taxon>
    </lineage>
</organism>
<dbReference type="OrthoDB" id="506498at2759"/>
<dbReference type="PANTHER" id="PTHR45128">
    <property type="entry name" value="METHYLTRANSFERASE TYPE 11"/>
    <property type="match status" value="1"/>
</dbReference>
<evidence type="ECO:0000313" key="5">
    <source>
        <dbReference type="Proteomes" id="UP000683360"/>
    </source>
</evidence>
<proteinExistence type="predicted"/>
<protein>
    <recommendedName>
        <fullName evidence="3">S-adenosylmethionine-dependent methyltransferase Rv2258c-like winged HTH domain-containing protein</fullName>
    </recommendedName>
</protein>
<evidence type="ECO:0000256" key="2">
    <source>
        <dbReference type="SAM" id="MobiDB-lite"/>
    </source>
</evidence>
<dbReference type="SUPFAM" id="SSF46785">
    <property type="entry name" value="Winged helix' DNA-binding domain"/>
    <property type="match status" value="1"/>
</dbReference>
<evidence type="ECO:0000256" key="1">
    <source>
        <dbReference type="SAM" id="Coils"/>
    </source>
</evidence>
<dbReference type="Gene3D" id="1.10.10.10">
    <property type="entry name" value="Winged helix-like DNA-binding domain superfamily/Winged helix DNA-binding domain"/>
    <property type="match status" value="1"/>
</dbReference>
<evidence type="ECO:0000259" key="3">
    <source>
        <dbReference type="Pfam" id="PF21320"/>
    </source>
</evidence>
<keyword evidence="5" id="KW-1185">Reference proteome</keyword>
<accession>A0A8S3QAR9</accession>
<name>A0A8S3QAR9_MYTED</name>
<dbReference type="InterPro" id="IPR048711">
    <property type="entry name" value="WHD_Rv2258c"/>
</dbReference>
<dbReference type="AlphaFoldDB" id="A0A8S3QAR9"/>
<feature type="domain" description="S-adenosylmethionine-dependent methyltransferase Rv2258c-like winged HTH" evidence="3">
    <location>
        <begin position="18"/>
        <end position="83"/>
    </location>
</feature>
<dbReference type="InterPro" id="IPR036390">
    <property type="entry name" value="WH_DNA-bd_sf"/>
</dbReference>
<reference evidence="4" key="1">
    <citation type="submission" date="2021-03" db="EMBL/GenBank/DDBJ databases">
        <authorList>
            <person name="Bekaert M."/>
        </authorList>
    </citation>
    <scope>NUCLEOTIDE SEQUENCE</scope>
</reference>
<keyword evidence="1" id="KW-0175">Coiled coil</keyword>
<feature type="compositionally biased region" description="Polar residues" evidence="2">
    <location>
        <begin position="264"/>
        <end position="278"/>
    </location>
</feature>
<dbReference type="PANTHER" id="PTHR45128:SF1">
    <property type="entry name" value="S-ADENOSYLMETHIONINE-DEPENDENT METHYLTRANSFERASE RV2258C"/>
    <property type="match status" value="1"/>
</dbReference>